<proteinExistence type="predicted"/>
<accession>A0ABV5BAH6</accession>
<organism evidence="2 3">
    <name type="scientific">Paenibacillus terreus</name>
    <dbReference type="NCBI Taxonomy" id="1387834"/>
    <lineage>
        <taxon>Bacteria</taxon>
        <taxon>Bacillati</taxon>
        <taxon>Bacillota</taxon>
        <taxon>Bacilli</taxon>
        <taxon>Bacillales</taxon>
        <taxon>Paenibacillaceae</taxon>
        <taxon>Paenibacillus</taxon>
    </lineage>
</organism>
<evidence type="ECO:0000259" key="1">
    <source>
        <dbReference type="Pfam" id="PF12867"/>
    </source>
</evidence>
<gene>
    <name evidence="2" type="ORF">ACE3NQ_15540</name>
</gene>
<dbReference type="Pfam" id="PF12867">
    <property type="entry name" value="DinB_2"/>
    <property type="match status" value="1"/>
</dbReference>
<protein>
    <submittedName>
        <fullName evidence="2">DinB family protein</fullName>
    </submittedName>
</protein>
<reference evidence="2 3" key="1">
    <citation type="submission" date="2024-09" db="EMBL/GenBank/DDBJ databases">
        <authorList>
            <person name="Ruan L."/>
        </authorList>
    </citation>
    <scope>NUCLEOTIDE SEQUENCE [LARGE SCALE GENOMIC DNA]</scope>
    <source>
        <strain evidence="2 3">D33</strain>
    </source>
</reference>
<dbReference type="InterPro" id="IPR024775">
    <property type="entry name" value="DinB-like"/>
</dbReference>
<evidence type="ECO:0000313" key="3">
    <source>
        <dbReference type="Proteomes" id="UP001580407"/>
    </source>
</evidence>
<dbReference type="InterPro" id="IPR034660">
    <property type="entry name" value="DinB/YfiT-like"/>
</dbReference>
<dbReference type="RefSeq" id="WP_375526091.1">
    <property type="nucleotide sequence ID" value="NZ_JBHILM010000016.1"/>
</dbReference>
<dbReference type="SUPFAM" id="SSF109854">
    <property type="entry name" value="DinB/YfiT-like putative metalloenzymes"/>
    <property type="match status" value="1"/>
</dbReference>
<keyword evidence="3" id="KW-1185">Reference proteome</keyword>
<feature type="domain" description="DinB-like" evidence="1">
    <location>
        <begin position="26"/>
        <end position="146"/>
    </location>
</feature>
<comment type="caution">
    <text evidence="2">The sequence shown here is derived from an EMBL/GenBank/DDBJ whole genome shotgun (WGS) entry which is preliminary data.</text>
</comment>
<dbReference type="Proteomes" id="UP001580407">
    <property type="component" value="Unassembled WGS sequence"/>
</dbReference>
<evidence type="ECO:0000313" key="2">
    <source>
        <dbReference type="EMBL" id="MFB5682339.1"/>
    </source>
</evidence>
<dbReference type="Gene3D" id="1.20.120.450">
    <property type="entry name" value="dinb family like domain"/>
    <property type="match status" value="1"/>
</dbReference>
<dbReference type="EMBL" id="JBHILM010000016">
    <property type="protein sequence ID" value="MFB5682339.1"/>
    <property type="molecule type" value="Genomic_DNA"/>
</dbReference>
<sequence length="161" mass="18447">MVHAKDVLANQLLANADDPSWHLPFKQAVEGITEEEAFWKPAPQCHSIAEITQHLLYWNEIWLTRFEQGRADAEIAVKDNNDSFILPEHTAFSNLRERLLQALLRWQDLLSKESLEAPALGFPVSAAWWEVISNAAIHNSYHIGQIVLIRKLQPENNNMTE</sequence>
<name>A0ABV5BAH6_9BACL</name>